<proteinExistence type="inferred from homology"/>
<dbReference type="CTD" id="53554"/>
<organism evidence="5 6">
    <name type="scientific">Pogonomyrmex barbatus</name>
    <name type="common">red harvester ant</name>
    <dbReference type="NCBI Taxonomy" id="144034"/>
    <lineage>
        <taxon>Eukaryota</taxon>
        <taxon>Metazoa</taxon>
        <taxon>Ecdysozoa</taxon>
        <taxon>Arthropoda</taxon>
        <taxon>Hexapoda</taxon>
        <taxon>Insecta</taxon>
        <taxon>Pterygota</taxon>
        <taxon>Neoptera</taxon>
        <taxon>Endopterygota</taxon>
        <taxon>Hymenoptera</taxon>
        <taxon>Apocrita</taxon>
        <taxon>Aculeata</taxon>
        <taxon>Formicoidea</taxon>
        <taxon>Formicidae</taxon>
        <taxon>Myrmicinae</taxon>
        <taxon>Pogonomyrmex</taxon>
    </lineage>
</organism>
<protein>
    <submittedName>
        <fullName evidence="6">Beta-arrestin-2 isoform X4</fullName>
    </submittedName>
</protein>
<dbReference type="GO" id="GO:0007165">
    <property type="term" value="P:signal transduction"/>
    <property type="evidence" value="ECO:0007669"/>
    <property type="project" value="InterPro"/>
</dbReference>
<dbReference type="FunFam" id="2.60.40.640:FF:000025">
    <property type="entry name" value="Putative Beta-arrestin-2"/>
    <property type="match status" value="1"/>
</dbReference>
<dbReference type="InterPro" id="IPR014753">
    <property type="entry name" value="Arrestin_N"/>
</dbReference>
<dbReference type="AlphaFoldDB" id="A0A6I9W0S3"/>
<dbReference type="Gene3D" id="2.60.40.640">
    <property type="match status" value="1"/>
</dbReference>
<keyword evidence="2" id="KW-0716">Sensory transduction</keyword>
<dbReference type="GO" id="GO:0005737">
    <property type="term" value="C:cytoplasm"/>
    <property type="evidence" value="ECO:0007669"/>
    <property type="project" value="TreeGrafter"/>
</dbReference>
<gene>
    <name evidence="6" type="primary">LOC105425420</name>
</gene>
<dbReference type="GeneID" id="105425420"/>
<dbReference type="PANTHER" id="PTHR11792:SF17">
    <property type="entry name" value="KURTZ ARRESTIN"/>
    <property type="match status" value="1"/>
</dbReference>
<dbReference type="InterPro" id="IPR011021">
    <property type="entry name" value="Arrestin-like_N"/>
</dbReference>
<dbReference type="Pfam" id="PF02752">
    <property type="entry name" value="Arrestin_C"/>
    <property type="match status" value="1"/>
</dbReference>
<keyword evidence="5" id="KW-1185">Reference proteome</keyword>
<dbReference type="FunFam" id="2.60.40.840:FF:000003">
    <property type="entry name" value="Kurtz arrestin"/>
    <property type="match status" value="1"/>
</dbReference>
<sequence>MKELGENIIEWESSESDFSDTEDSNELGASVGPEITAMDTIDSVNKRQATRVFKKSSLNGKITVYLGKRDFVDHITHVDPIDGVVLIDPDYIKDRKVFGHVLAAFKYGREDLDVLGLTFRKDLYLAAEQIYPVVQGSQPPRELTRLQERLIKKLGSNAYPFYFELPPHCPASVTLQPAPGDTGKPCGVDYELKAFVGETQDDKPHKRSCVRLAIRKIMYAPSKQGEQPSVEVSKEFMMSPNKLHLEASLDKELYHHGENIAVNVHIANNSNRTVKKIKVSVRQFADICLFSTAQYKCTVAEAESDIGVAPGFTLSKVFSLRPTLAENKDKRGLALDGQLKHEDTNLASSTIVVDPAQRENLGIIVQYKVKVKLCLGALGGELVAELPFILMHPKPEEEEPAPSTARPSPTHKTDSGEVPLDTNLIQLDTEADGDDDIIFEDFARLRLKGETEA</sequence>
<dbReference type="SUPFAM" id="SSF81296">
    <property type="entry name" value="E set domains"/>
    <property type="match status" value="2"/>
</dbReference>
<dbReference type="InterPro" id="IPR011022">
    <property type="entry name" value="Arrestin_C-like"/>
</dbReference>
<feature type="region of interest" description="Disordered" evidence="3">
    <location>
        <begin position="394"/>
        <end position="422"/>
    </location>
</feature>
<dbReference type="InterPro" id="IPR014756">
    <property type="entry name" value="Ig_E-set"/>
</dbReference>
<name>A0A6I9W0S3_9HYME</name>
<dbReference type="GO" id="GO:0001664">
    <property type="term" value="F:G protein-coupled receptor binding"/>
    <property type="evidence" value="ECO:0007669"/>
    <property type="project" value="TreeGrafter"/>
</dbReference>
<evidence type="ECO:0000256" key="2">
    <source>
        <dbReference type="ARBA" id="ARBA00022606"/>
    </source>
</evidence>
<evidence type="ECO:0000256" key="3">
    <source>
        <dbReference type="SAM" id="MobiDB-lite"/>
    </source>
</evidence>
<dbReference type="Proteomes" id="UP000504615">
    <property type="component" value="Unplaced"/>
</dbReference>
<evidence type="ECO:0000313" key="5">
    <source>
        <dbReference type="Proteomes" id="UP000504615"/>
    </source>
</evidence>
<reference evidence="6" key="1">
    <citation type="submission" date="2025-08" db="UniProtKB">
        <authorList>
            <consortium name="RefSeq"/>
        </authorList>
    </citation>
    <scope>IDENTIFICATION</scope>
</reference>
<dbReference type="PANTHER" id="PTHR11792">
    <property type="entry name" value="ARRESTIN"/>
    <property type="match status" value="1"/>
</dbReference>
<feature type="domain" description="Arrestin C-terminal-like" evidence="4">
    <location>
        <begin position="239"/>
        <end position="395"/>
    </location>
</feature>
<evidence type="ECO:0000313" key="6">
    <source>
        <dbReference type="RefSeq" id="XP_011634515.1"/>
    </source>
</evidence>
<dbReference type="RefSeq" id="XP_011634515.1">
    <property type="nucleotide sequence ID" value="XM_011636213.2"/>
</dbReference>
<comment type="similarity">
    <text evidence="1">Belongs to the arrestin family.</text>
</comment>
<dbReference type="InterPro" id="IPR014752">
    <property type="entry name" value="Arrestin-like_C"/>
</dbReference>
<evidence type="ECO:0000259" key="4">
    <source>
        <dbReference type="SMART" id="SM01017"/>
    </source>
</evidence>
<accession>A0A6I9W0S3</accession>
<dbReference type="GO" id="GO:0002031">
    <property type="term" value="P:G protein-coupled receptor internalization"/>
    <property type="evidence" value="ECO:0007669"/>
    <property type="project" value="TreeGrafter"/>
</dbReference>
<dbReference type="SMART" id="SM01017">
    <property type="entry name" value="Arrestin_C"/>
    <property type="match status" value="1"/>
</dbReference>
<dbReference type="Gene3D" id="2.60.40.840">
    <property type="match status" value="1"/>
</dbReference>
<dbReference type="OrthoDB" id="298939at2759"/>
<evidence type="ECO:0000256" key="1">
    <source>
        <dbReference type="ARBA" id="ARBA00005298"/>
    </source>
</evidence>
<dbReference type="InterPro" id="IPR000698">
    <property type="entry name" value="Arrestin"/>
</dbReference>
<dbReference type="PRINTS" id="PR00309">
    <property type="entry name" value="ARRESTIN"/>
</dbReference>
<dbReference type="Pfam" id="PF00339">
    <property type="entry name" value="Arrestin_N"/>
    <property type="match status" value="1"/>
</dbReference>